<evidence type="ECO:0000256" key="1">
    <source>
        <dbReference type="SAM" id="MobiDB-lite"/>
    </source>
</evidence>
<name>A0A0C9SVR0_PAXIN</name>
<organism evidence="2 3">
    <name type="scientific">Paxillus involutus ATCC 200175</name>
    <dbReference type="NCBI Taxonomy" id="664439"/>
    <lineage>
        <taxon>Eukaryota</taxon>
        <taxon>Fungi</taxon>
        <taxon>Dikarya</taxon>
        <taxon>Basidiomycota</taxon>
        <taxon>Agaricomycotina</taxon>
        <taxon>Agaricomycetes</taxon>
        <taxon>Agaricomycetidae</taxon>
        <taxon>Boletales</taxon>
        <taxon>Paxilineae</taxon>
        <taxon>Paxillaceae</taxon>
        <taxon>Paxillus</taxon>
    </lineage>
</organism>
<dbReference type="AlphaFoldDB" id="A0A0C9SVR0"/>
<reference evidence="2 3" key="1">
    <citation type="submission" date="2014-06" db="EMBL/GenBank/DDBJ databases">
        <authorList>
            <consortium name="DOE Joint Genome Institute"/>
            <person name="Kuo A."/>
            <person name="Kohler A."/>
            <person name="Nagy L.G."/>
            <person name="Floudas D."/>
            <person name="Copeland A."/>
            <person name="Barry K.W."/>
            <person name="Cichocki N."/>
            <person name="Veneault-Fourrey C."/>
            <person name="LaButti K."/>
            <person name="Lindquist E.A."/>
            <person name="Lipzen A."/>
            <person name="Lundell T."/>
            <person name="Morin E."/>
            <person name="Murat C."/>
            <person name="Sun H."/>
            <person name="Tunlid A."/>
            <person name="Henrissat B."/>
            <person name="Grigoriev I.V."/>
            <person name="Hibbett D.S."/>
            <person name="Martin F."/>
            <person name="Nordberg H.P."/>
            <person name="Cantor M.N."/>
            <person name="Hua S.X."/>
        </authorList>
    </citation>
    <scope>NUCLEOTIDE SEQUENCE [LARGE SCALE GENOMIC DNA]</scope>
    <source>
        <strain evidence="2 3">ATCC 200175</strain>
    </source>
</reference>
<dbReference type="Proteomes" id="UP000053647">
    <property type="component" value="Unassembled WGS sequence"/>
</dbReference>
<feature type="region of interest" description="Disordered" evidence="1">
    <location>
        <begin position="36"/>
        <end position="89"/>
    </location>
</feature>
<accession>A0A0C9SVR0</accession>
<keyword evidence="3" id="KW-1185">Reference proteome</keyword>
<feature type="compositionally biased region" description="Basic and acidic residues" evidence="1">
    <location>
        <begin position="56"/>
        <end position="71"/>
    </location>
</feature>
<feature type="region of interest" description="Disordered" evidence="1">
    <location>
        <begin position="137"/>
        <end position="165"/>
    </location>
</feature>
<sequence length="165" mass="18679">MNYRKISTDMKQHAPELLKMDWEMDEMTEALAKRIDEQGAAAKGLGRGTTDQTADSEPKTTRWTAHDDAADTARTQTRIPHPTSHEPAAPHDLAVWLQRNGEADKLANDGARKSRPDDIDIMVPDDFNVLKHHGKWKRKWTRPSGRTADTRTSENPSNEEYISYG</sequence>
<dbReference type="EMBL" id="KN820176">
    <property type="protein sequence ID" value="KIJ06755.1"/>
    <property type="molecule type" value="Genomic_DNA"/>
</dbReference>
<dbReference type="HOGENOM" id="CLU_1611325_0_0_1"/>
<dbReference type="OrthoDB" id="3255572at2759"/>
<protein>
    <submittedName>
        <fullName evidence="2">Uncharacterized protein</fullName>
    </submittedName>
</protein>
<reference evidence="3" key="2">
    <citation type="submission" date="2015-01" db="EMBL/GenBank/DDBJ databases">
        <title>Evolutionary Origins and Diversification of the Mycorrhizal Mutualists.</title>
        <authorList>
            <consortium name="DOE Joint Genome Institute"/>
            <consortium name="Mycorrhizal Genomics Consortium"/>
            <person name="Kohler A."/>
            <person name="Kuo A."/>
            <person name="Nagy L.G."/>
            <person name="Floudas D."/>
            <person name="Copeland A."/>
            <person name="Barry K.W."/>
            <person name="Cichocki N."/>
            <person name="Veneault-Fourrey C."/>
            <person name="LaButti K."/>
            <person name="Lindquist E.A."/>
            <person name="Lipzen A."/>
            <person name="Lundell T."/>
            <person name="Morin E."/>
            <person name="Murat C."/>
            <person name="Riley R."/>
            <person name="Ohm R."/>
            <person name="Sun H."/>
            <person name="Tunlid A."/>
            <person name="Henrissat B."/>
            <person name="Grigoriev I.V."/>
            <person name="Hibbett D.S."/>
            <person name="Martin F."/>
        </authorList>
    </citation>
    <scope>NUCLEOTIDE SEQUENCE [LARGE SCALE GENOMIC DNA]</scope>
    <source>
        <strain evidence="3">ATCC 200175</strain>
    </source>
</reference>
<evidence type="ECO:0000313" key="2">
    <source>
        <dbReference type="EMBL" id="KIJ06755.1"/>
    </source>
</evidence>
<proteinExistence type="predicted"/>
<feature type="compositionally biased region" description="Polar residues" evidence="1">
    <location>
        <begin position="153"/>
        <end position="165"/>
    </location>
</feature>
<evidence type="ECO:0000313" key="3">
    <source>
        <dbReference type="Proteomes" id="UP000053647"/>
    </source>
</evidence>
<gene>
    <name evidence="2" type="ORF">PAXINDRAFT_103236</name>
</gene>